<keyword evidence="2" id="KW-0732">Signal</keyword>
<keyword evidence="4" id="KW-1185">Reference proteome</keyword>
<evidence type="ECO:0000256" key="2">
    <source>
        <dbReference type="SAM" id="SignalP"/>
    </source>
</evidence>
<feature type="chain" id="PRO_5018585785" evidence="2">
    <location>
        <begin position="21"/>
        <end position="217"/>
    </location>
</feature>
<dbReference type="PANTHER" id="PTHR32046:SF14">
    <property type="match status" value="1"/>
</dbReference>
<dbReference type="Ensembl" id="ENSACIT00000013929.1">
    <property type="protein sequence ID" value="ENSACIP00000013560.1"/>
    <property type="gene ID" value="ENSACIG00000010557.1"/>
</dbReference>
<feature type="coiled-coil region" evidence="1">
    <location>
        <begin position="59"/>
        <end position="107"/>
    </location>
</feature>
<keyword evidence="1" id="KW-0175">Coiled coil</keyword>
<proteinExistence type="predicted"/>
<protein>
    <submittedName>
        <fullName evidence="3">Uncharacterized protein</fullName>
    </submittedName>
</protein>
<dbReference type="STRING" id="61819.ENSACIP00000013560"/>
<sequence>PVIFSAVLIVLCSLFLSSDSVSDDDEGSFDQMFWEMGTKSMKRFFAALNIINTKSLTMTKEVLRERKQLENSVENLQTKVKLGLAKMEELKEMSEKLKENEAEISRNKDFEFEITVKKPVQEDISGTGNFITNCQQCHVTCHFPCYIPNDAEKNECVAIGPDGCCTECPGKCIWYVHYNQQYKWGYEDVKEKKTIKELEEKYRIAKGEKMTVQIRSH</sequence>
<dbReference type="OMA" id="ANIECAQ"/>
<evidence type="ECO:0000313" key="3">
    <source>
        <dbReference type="Ensembl" id="ENSACIP00000013560.1"/>
    </source>
</evidence>
<accession>A0A3Q0RZ40</accession>
<reference evidence="3" key="1">
    <citation type="submission" date="2025-08" db="UniProtKB">
        <authorList>
            <consortium name="Ensembl"/>
        </authorList>
    </citation>
    <scope>IDENTIFICATION</scope>
</reference>
<evidence type="ECO:0000313" key="4">
    <source>
        <dbReference type="Proteomes" id="UP000261340"/>
    </source>
</evidence>
<dbReference type="AlphaFoldDB" id="A0A3Q0RZ40"/>
<dbReference type="GeneTree" id="ENSGT00940000166734"/>
<organism evidence="3 4">
    <name type="scientific">Amphilophus citrinellus</name>
    <name type="common">Midas cichlid</name>
    <name type="synonym">Cichlasoma citrinellum</name>
    <dbReference type="NCBI Taxonomy" id="61819"/>
    <lineage>
        <taxon>Eukaryota</taxon>
        <taxon>Metazoa</taxon>
        <taxon>Chordata</taxon>
        <taxon>Craniata</taxon>
        <taxon>Vertebrata</taxon>
        <taxon>Euteleostomi</taxon>
        <taxon>Actinopterygii</taxon>
        <taxon>Neopterygii</taxon>
        <taxon>Teleostei</taxon>
        <taxon>Neoteleostei</taxon>
        <taxon>Acanthomorphata</taxon>
        <taxon>Ovalentaria</taxon>
        <taxon>Cichlomorphae</taxon>
        <taxon>Cichliformes</taxon>
        <taxon>Cichlidae</taxon>
        <taxon>New World cichlids</taxon>
        <taxon>Cichlasomatinae</taxon>
        <taxon>Heroini</taxon>
        <taxon>Amphilophus</taxon>
    </lineage>
</organism>
<dbReference type="PANTHER" id="PTHR32046">
    <property type="entry name" value="G DOMAIN-CONTAINING PROTEIN"/>
    <property type="match status" value="1"/>
</dbReference>
<dbReference type="Proteomes" id="UP000261340">
    <property type="component" value="Unplaced"/>
</dbReference>
<feature type="signal peptide" evidence="2">
    <location>
        <begin position="1"/>
        <end position="20"/>
    </location>
</feature>
<evidence type="ECO:0000256" key="1">
    <source>
        <dbReference type="SAM" id="Coils"/>
    </source>
</evidence>
<name>A0A3Q0RZ40_AMPCI</name>
<reference evidence="3" key="2">
    <citation type="submission" date="2025-09" db="UniProtKB">
        <authorList>
            <consortium name="Ensembl"/>
        </authorList>
    </citation>
    <scope>IDENTIFICATION</scope>
</reference>